<dbReference type="EMBL" id="MK573207">
    <property type="protein sequence ID" value="QEM01789.1"/>
    <property type="molecule type" value="Genomic_DNA"/>
</dbReference>
<sequence length="69" mass="8391">MIGLYKNHTKSDYKFIKLKKQIYTIKKLGIYNSKIKIFYIIYYMISKYIKLGNKINKNIIHLILKDLNF</sequence>
<organism evidence="1">
    <name type="scientific">Nephromyces sp. ex Molgula occidentalis</name>
    <dbReference type="NCBI Taxonomy" id="2544991"/>
    <lineage>
        <taxon>Eukaryota</taxon>
        <taxon>Sar</taxon>
        <taxon>Alveolata</taxon>
        <taxon>Apicomplexa</taxon>
        <taxon>Aconoidasida</taxon>
        <taxon>Nephromycida</taxon>
        <taxon>Nephromyces</taxon>
    </lineage>
</organism>
<evidence type="ECO:0000313" key="1">
    <source>
        <dbReference type="EMBL" id="QEM01789.1"/>
    </source>
</evidence>
<gene>
    <name evidence="1" type="primary">orf68</name>
</gene>
<reference evidence="1" key="1">
    <citation type="journal article" date="2019" name="Genome Biol. Evol.">
        <title>Nephromyces represents a diverse and novel lineage of the Apicomplexa that has retained apicoplasts.</title>
        <authorList>
            <person name="Munoz-Gomez S.A."/>
            <person name="Durnin K."/>
            <person name="Eme L."/>
            <person name="Paight C."/>
            <person name="Lane C.E."/>
            <person name="Saffo M.B."/>
            <person name="Slamovits C.H."/>
        </authorList>
    </citation>
    <scope>NUCLEOTIDE SEQUENCE</scope>
    <source>
        <strain evidence="1">678</strain>
    </source>
</reference>
<accession>A0A5C1H8I0</accession>
<dbReference type="AlphaFoldDB" id="A0A5C1H8I0"/>
<protein>
    <submittedName>
        <fullName evidence="1">Uncharacterized protein</fullName>
    </submittedName>
</protein>
<proteinExistence type="predicted"/>
<name>A0A5C1H8I0_9APIC</name>